<dbReference type="InterPro" id="IPR001194">
    <property type="entry name" value="cDENN_dom"/>
</dbReference>
<dbReference type="eggNOG" id="KOG2127">
    <property type="taxonomic scope" value="Eukaryota"/>
</dbReference>
<dbReference type="GeneID" id="20082686"/>
<dbReference type="GO" id="GO:0032483">
    <property type="term" value="P:regulation of Rab protein signal transduction"/>
    <property type="evidence" value="ECO:0007669"/>
    <property type="project" value="TreeGrafter"/>
</dbReference>
<accession>A0A024UC73</accession>
<reference evidence="3" key="1">
    <citation type="submission" date="2013-12" db="EMBL/GenBank/DDBJ databases">
        <title>The Genome Sequence of Aphanomyces invadans NJM9701.</title>
        <authorList>
            <consortium name="The Broad Institute Genomics Platform"/>
            <person name="Russ C."/>
            <person name="Tyler B."/>
            <person name="van West P."/>
            <person name="Dieguez-Uribeondo J."/>
            <person name="Young S.K."/>
            <person name="Zeng Q."/>
            <person name="Gargeya S."/>
            <person name="Fitzgerald M."/>
            <person name="Abouelleil A."/>
            <person name="Alvarado L."/>
            <person name="Chapman S.B."/>
            <person name="Gainer-Dewar J."/>
            <person name="Goldberg J."/>
            <person name="Griggs A."/>
            <person name="Gujja S."/>
            <person name="Hansen M."/>
            <person name="Howarth C."/>
            <person name="Imamovic A."/>
            <person name="Ireland A."/>
            <person name="Larimer J."/>
            <person name="McCowan C."/>
            <person name="Murphy C."/>
            <person name="Pearson M."/>
            <person name="Poon T.W."/>
            <person name="Priest M."/>
            <person name="Roberts A."/>
            <person name="Saif S."/>
            <person name="Shea T."/>
            <person name="Sykes S."/>
            <person name="Wortman J."/>
            <person name="Nusbaum C."/>
            <person name="Birren B."/>
        </authorList>
    </citation>
    <scope>NUCLEOTIDE SEQUENCE [LARGE SCALE GENOMIC DNA]</scope>
    <source>
        <strain evidence="3">NJM9701</strain>
    </source>
</reference>
<dbReference type="AlphaFoldDB" id="A0A024UC73"/>
<sequence length="1039" mass="116574">MQSFYRRYAHEVESKDDLPLSGSPLQDLIIPTTLSPPTYPVPDDAMIHAEEIMRGSCESYPSDCESMWDSSRSLTEGTLTPSSLSDVLASQRSIFHDMQAQQPLTASSTVESMLLLETMSAQDVTAILDESSTIVPPQATILVEGDPQRSRQAQSRWAQQVRLKAARFLYEQTQAAKAKVTKKASQPSATTTHTAAPTQPSPSMPVEGPASITDAPSTLQKWNRWLTDHYNSNVKHGSHYAIIGGGRRGLHVPNPLVALWQREDPHAPDMVDPRGLVALEEVVQTPKMMRYYASWLPNEADKCKLFFLCSLDEYRLFWRTLTTQSRDAMATRLSDENRSRLQTYGRKIFAKYLVAGDSPFFIGDEDAVDVAQVETAISTGGEGALHAFDRISRLVKQHLITSYPAFRATDLYRDMLTSCRRELLPLDCVLLNRLLCNFFWLFLFQHQYHNELALYIDVQYEFKFLYRAIDQDVAGDHRPPLAPPDCVRSKGAAALQYLRRRYFHDTSDQDQHALDTDDLTAAHATLHHKQEQIVQKLQDMHSELYFRFIASHAYAEFVLYAHDQDSTRRLSELMLLYGLRAHVSPGGRPDPPPLDALPAEWIEAIVHFESVPSSPAKYELKSTPHFGAAKLDGGGIDAFLVPWCATNSLLVAANGVPRRHVLSCRCKNAHNECRIKSLTCPTPFAFNTHMLMGDIELFAAVLTLFRPHWDDPTSFLPYGVAIYSRYPLHTTLRQRLSEVFEKCISGFASSMIATLSAPLRVTFPRLLSLPCIDFSLALLFDTLDLTNIVTLFTAALVECRILLISSQFTVLAVVAETLRTILHPLKWPHVYVPVLPGHMLGYLQCPTPFIFGVQKDLLNAELLSELGDEVVCVDLDTSMVVQGELPVDLPTPVWKKLHATLRQCLKLHVTKSDHVFGHSFEREARVFPDDRIRLAFHDAVKSIIGTGQRMHISPSANGGGAEGVVDDVHFGRFRYLWDDQHQDKLVFFDEAGYLASSPLSMRPFRTCLIATQAFSEYLVGHNGFTDDDPSSTDNPEAGA</sequence>
<name>A0A024UC73_9STRA</name>
<gene>
    <name evidence="3" type="ORF">H310_05636</name>
</gene>
<dbReference type="PANTHER" id="PTHR12296">
    <property type="entry name" value="DENN DOMAIN-CONTAINING PROTEIN 4"/>
    <property type="match status" value="1"/>
</dbReference>
<dbReference type="InterPro" id="IPR043153">
    <property type="entry name" value="DENN_C"/>
</dbReference>
<dbReference type="InterPro" id="IPR036305">
    <property type="entry name" value="RGS_sf"/>
</dbReference>
<dbReference type="InterPro" id="IPR037516">
    <property type="entry name" value="Tripartite_DENN"/>
</dbReference>
<dbReference type="EMBL" id="KI913960">
    <property type="protein sequence ID" value="ETW03238.1"/>
    <property type="molecule type" value="Genomic_DNA"/>
</dbReference>
<evidence type="ECO:0000256" key="1">
    <source>
        <dbReference type="SAM" id="MobiDB-lite"/>
    </source>
</evidence>
<feature type="region of interest" description="Disordered" evidence="1">
    <location>
        <begin position="179"/>
        <end position="211"/>
    </location>
</feature>
<dbReference type="OrthoDB" id="206724at2759"/>
<proteinExistence type="predicted"/>
<dbReference type="PANTHER" id="PTHR12296:SF21">
    <property type="entry name" value="DENN DOMAIN-CONTAINING PROTEIN 3"/>
    <property type="match status" value="1"/>
</dbReference>
<feature type="domain" description="UDENN" evidence="2">
    <location>
        <begin position="574"/>
        <end position="1030"/>
    </location>
</feature>
<dbReference type="RefSeq" id="XP_008868622.1">
    <property type="nucleotide sequence ID" value="XM_008870400.1"/>
</dbReference>
<dbReference type="SUPFAM" id="SSF48097">
    <property type="entry name" value="Regulator of G-protein signaling, RGS"/>
    <property type="match status" value="1"/>
</dbReference>
<dbReference type="InterPro" id="IPR051696">
    <property type="entry name" value="DENN_Domain_GEFs"/>
</dbReference>
<dbReference type="Pfam" id="PF02141">
    <property type="entry name" value="DENN"/>
    <property type="match status" value="1"/>
</dbReference>
<evidence type="ECO:0000259" key="2">
    <source>
        <dbReference type="PROSITE" id="PS50211"/>
    </source>
</evidence>
<feature type="compositionally biased region" description="Low complexity" evidence="1">
    <location>
        <begin position="179"/>
        <end position="198"/>
    </location>
</feature>
<dbReference type="Gene3D" id="3.40.50.11500">
    <property type="match status" value="1"/>
</dbReference>
<dbReference type="PROSITE" id="PS50211">
    <property type="entry name" value="DENN"/>
    <property type="match status" value="1"/>
</dbReference>
<dbReference type="VEuPathDB" id="FungiDB:H310_05636"/>
<dbReference type="GO" id="GO:0031410">
    <property type="term" value="C:cytoplasmic vesicle"/>
    <property type="evidence" value="ECO:0007669"/>
    <property type="project" value="TreeGrafter"/>
</dbReference>
<dbReference type="SMART" id="SM00799">
    <property type="entry name" value="DENN"/>
    <property type="match status" value="1"/>
</dbReference>
<protein>
    <recommendedName>
        <fullName evidence="2">UDENN domain-containing protein</fullName>
    </recommendedName>
</protein>
<dbReference type="InterPro" id="IPR044926">
    <property type="entry name" value="RGS_subdomain_2"/>
</dbReference>
<evidence type="ECO:0000313" key="3">
    <source>
        <dbReference type="EMBL" id="ETW03238.1"/>
    </source>
</evidence>
<organism evidence="3">
    <name type="scientific">Aphanomyces invadans</name>
    <dbReference type="NCBI Taxonomy" id="157072"/>
    <lineage>
        <taxon>Eukaryota</taxon>
        <taxon>Sar</taxon>
        <taxon>Stramenopiles</taxon>
        <taxon>Oomycota</taxon>
        <taxon>Saprolegniomycetes</taxon>
        <taxon>Saprolegniales</taxon>
        <taxon>Verrucalvaceae</taxon>
        <taxon>Aphanomyces</taxon>
    </lineage>
</organism>
<dbReference type="Gene3D" id="1.10.167.10">
    <property type="entry name" value="Regulator of G-protein Signalling 4, domain 2"/>
    <property type="match status" value="1"/>
</dbReference>
<dbReference type="STRING" id="157072.A0A024UC73"/>